<comment type="caution">
    <text evidence="2">The sequence shown here is derived from an EMBL/GenBank/DDBJ whole genome shotgun (WGS) entry which is preliminary data.</text>
</comment>
<dbReference type="RefSeq" id="XP_029222054.1">
    <property type="nucleotide sequence ID" value="XM_029359141.1"/>
</dbReference>
<protein>
    <recommendedName>
        <fullName evidence="4">Transmembrane protein</fullName>
    </recommendedName>
</protein>
<dbReference type="VEuPathDB" id="ToxoDB:BESB_003860"/>
<dbReference type="AlphaFoldDB" id="A0A2A9MJ97"/>
<evidence type="ECO:0000313" key="2">
    <source>
        <dbReference type="EMBL" id="PFH38045.1"/>
    </source>
</evidence>
<dbReference type="KEGG" id="bbes:BESB_003860"/>
<accession>A0A2A9MJ97</accession>
<reference evidence="2 3" key="1">
    <citation type="submission" date="2017-09" db="EMBL/GenBank/DDBJ databases">
        <title>Genome sequencing of Besnoitia besnoiti strain Bb-Ger1.</title>
        <authorList>
            <person name="Schares G."/>
            <person name="Venepally P."/>
            <person name="Lorenzi H.A."/>
        </authorList>
    </citation>
    <scope>NUCLEOTIDE SEQUENCE [LARGE SCALE GENOMIC DNA]</scope>
    <source>
        <strain evidence="2 3">Bb-Ger1</strain>
    </source>
</reference>
<feature type="transmembrane region" description="Helical" evidence="1">
    <location>
        <begin position="12"/>
        <end position="31"/>
    </location>
</feature>
<gene>
    <name evidence="2" type="ORF">BESB_003860</name>
</gene>
<keyword evidence="1" id="KW-0812">Transmembrane</keyword>
<evidence type="ECO:0000256" key="1">
    <source>
        <dbReference type="SAM" id="Phobius"/>
    </source>
</evidence>
<keyword evidence="1" id="KW-1133">Transmembrane helix</keyword>
<proteinExistence type="predicted"/>
<organism evidence="2 3">
    <name type="scientific">Besnoitia besnoiti</name>
    <name type="common">Apicomplexan protozoan</name>
    <dbReference type="NCBI Taxonomy" id="94643"/>
    <lineage>
        <taxon>Eukaryota</taxon>
        <taxon>Sar</taxon>
        <taxon>Alveolata</taxon>
        <taxon>Apicomplexa</taxon>
        <taxon>Conoidasida</taxon>
        <taxon>Coccidia</taxon>
        <taxon>Eucoccidiorida</taxon>
        <taxon>Eimeriorina</taxon>
        <taxon>Sarcocystidae</taxon>
        <taxon>Besnoitia</taxon>
    </lineage>
</organism>
<dbReference type="GeneID" id="40305449"/>
<dbReference type="EMBL" id="NWUJ01000001">
    <property type="protein sequence ID" value="PFH38045.1"/>
    <property type="molecule type" value="Genomic_DNA"/>
</dbReference>
<evidence type="ECO:0008006" key="4">
    <source>
        <dbReference type="Google" id="ProtNLM"/>
    </source>
</evidence>
<sequence length="139" mass="14763">MCSVGDRRAARMWLIVTCALLVNCMFSAWAIQRHTSQPLALASFLGVTIGNASGASAPGAPLSDASSSLEGAYIDEVDFGLRSSSVQAMTESRGSSGGAAGKISRAIPGVRFNNKFWSIDEWTKKTGEMETPWQETAIT</sequence>
<keyword evidence="3" id="KW-1185">Reference proteome</keyword>
<name>A0A2A9MJ97_BESBE</name>
<dbReference type="Proteomes" id="UP000224006">
    <property type="component" value="Chromosome I"/>
</dbReference>
<evidence type="ECO:0000313" key="3">
    <source>
        <dbReference type="Proteomes" id="UP000224006"/>
    </source>
</evidence>
<keyword evidence="1" id="KW-0472">Membrane</keyword>